<gene>
    <name evidence="3" type="ORF">DN068_07265</name>
</gene>
<dbReference type="GO" id="GO:0016787">
    <property type="term" value="F:hydrolase activity"/>
    <property type="evidence" value="ECO:0007669"/>
    <property type="project" value="UniProtKB-KW"/>
</dbReference>
<reference evidence="3 4" key="1">
    <citation type="submission" date="2018-06" db="EMBL/GenBank/DDBJ databases">
        <title>Mucibacter soli gen. nov., sp. nov., a new member of the family Chitinophagaceae producing mucin.</title>
        <authorList>
            <person name="Kim M.-K."/>
            <person name="Park S."/>
            <person name="Kim T.-S."/>
            <person name="Joung Y."/>
            <person name="Han J.-H."/>
            <person name="Kim S.B."/>
        </authorList>
    </citation>
    <scope>NUCLEOTIDE SEQUENCE [LARGE SCALE GENOMIC DNA]</scope>
    <source>
        <strain evidence="3 4">R1-15</strain>
    </source>
</reference>
<keyword evidence="3" id="KW-0378">Hydrolase</keyword>
<dbReference type="PANTHER" id="PTHR46825:SF9">
    <property type="entry name" value="BETA-LACTAMASE-RELATED DOMAIN-CONTAINING PROTEIN"/>
    <property type="match status" value="1"/>
</dbReference>
<evidence type="ECO:0000313" key="3">
    <source>
        <dbReference type="EMBL" id="PZF73517.1"/>
    </source>
</evidence>
<dbReference type="EMBL" id="QKTW01000011">
    <property type="protein sequence ID" value="PZF73517.1"/>
    <property type="molecule type" value="Genomic_DNA"/>
</dbReference>
<keyword evidence="1" id="KW-0472">Membrane</keyword>
<keyword evidence="1" id="KW-0812">Transmembrane</keyword>
<evidence type="ECO:0000313" key="4">
    <source>
        <dbReference type="Proteomes" id="UP000248745"/>
    </source>
</evidence>
<dbReference type="InterPro" id="IPR050491">
    <property type="entry name" value="AmpC-like"/>
</dbReference>
<dbReference type="Proteomes" id="UP000248745">
    <property type="component" value="Unassembled WGS sequence"/>
</dbReference>
<evidence type="ECO:0000259" key="2">
    <source>
        <dbReference type="Pfam" id="PF00144"/>
    </source>
</evidence>
<dbReference type="OrthoDB" id="9793489at2"/>
<dbReference type="AlphaFoldDB" id="A0A2W2BCA9"/>
<feature type="transmembrane region" description="Helical" evidence="1">
    <location>
        <begin position="5"/>
        <end position="21"/>
    </location>
</feature>
<dbReference type="SUPFAM" id="SSF56601">
    <property type="entry name" value="beta-lactamase/transpeptidase-like"/>
    <property type="match status" value="1"/>
</dbReference>
<keyword evidence="4" id="KW-1185">Reference proteome</keyword>
<dbReference type="PANTHER" id="PTHR46825">
    <property type="entry name" value="D-ALANYL-D-ALANINE-CARBOXYPEPTIDASE/ENDOPEPTIDASE AMPH"/>
    <property type="match status" value="1"/>
</dbReference>
<dbReference type="Pfam" id="PF00144">
    <property type="entry name" value="Beta-lactamase"/>
    <property type="match status" value="1"/>
</dbReference>
<name>A0A2W2BCA9_9BACT</name>
<sequence>MRRISIYIYISTIIFSIYLISCQCSNAKQPAVLHEKPGVNQMGSIKLSYADTTTAEWQDMIHKLDSYYATQTRAGFNGSVLVGYQGKILYERYFGFGNREQGMRLDATCPVQLASVSKTFTGAAVLFLYQHKYLDINEKVQQYLKDFPYPNITVKMLLCHRSGLPDYTHWVPSYVKDTKTPIYNETMLKLMAQYKPGLEFKPDSRFKYSNTNYATLALVIEAVTSMKYKDFMKRYIFDPLGMQHTFVFDPADKAPENTTVSYKYNWVREPIMFADGVYGDKGIYSTVEDMYRWDQSFYQNRLLSNETLELAYGPCSFEKPGIKNYGLGWRMLCYPDGYKIIYHNGWWHGNNTSFYRFVKDNFTIIVLGNKFTNSIYHQAPVIYSIVKNKQTADFDEGE</sequence>
<evidence type="ECO:0000256" key="1">
    <source>
        <dbReference type="SAM" id="Phobius"/>
    </source>
</evidence>
<protein>
    <submittedName>
        <fullName evidence="3">Serine hydrolase</fullName>
    </submittedName>
</protein>
<comment type="caution">
    <text evidence="3">The sequence shown here is derived from an EMBL/GenBank/DDBJ whole genome shotgun (WGS) entry which is preliminary data.</text>
</comment>
<organism evidence="3 4">
    <name type="scientific">Taibaiella soli</name>
    <dbReference type="NCBI Taxonomy" id="1649169"/>
    <lineage>
        <taxon>Bacteria</taxon>
        <taxon>Pseudomonadati</taxon>
        <taxon>Bacteroidota</taxon>
        <taxon>Chitinophagia</taxon>
        <taxon>Chitinophagales</taxon>
        <taxon>Chitinophagaceae</taxon>
        <taxon>Taibaiella</taxon>
    </lineage>
</organism>
<accession>A0A2W2BCA9</accession>
<dbReference type="InterPro" id="IPR001466">
    <property type="entry name" value="Beta-lactam-related"/>
</dbReference>
<feature type="domain" description="Beta-lactamase-related" evidence="2">
    <location>
        <begin position="78"/>
        <end position="373"/>
    </location>
</feature>
<dbReference type="InterPro" id="IPR012338">
    <property type="entry name" value="Beta-lactam/transpept-like"/>
</dbReference>
<proteinExistence type="predicted"/>
<dbReference type="Gene3D" id="3.40.710.10">
    <property type="entry name" value="DD-peptidase/beta-lactamase superfamily"/>
    <property type="match status" value="1"/>
</dbReference>
<keyword evidence="1" id="KW-1133">Transmembrane helix</keyword>